<reference evidence="5" key="4">
    <citation type="submission" date="2025-09" db="UniProtKB">
        <authorList>
            <consortium name="Ensembl"/>
        </authorList>
    </citation>
    <scope>IDENTIFICATION</scope>
</reference>
<dbReference type="InterPro" id="IPR036179">
    <property type="entry name" value="Ig-like_dom_sf"/>
</dbReference>
<dbReference type="InterPro" id="IPR013106">
    <property type="entry name" value="Ig_V-set"/>
</dbReference>
<reference evidence="6" key="1">
    <citation type="submission" date="2013-03" db="EMBL/GenBank/DDBJ databases">
        <authorList>
            <person name="Jeffery W."/>
            <person name="Warren W."/>
            <person name="Wilson R.K."/>
        </authorList>
    </citation>
    <scope>NUCLEOTIDE SEQUENCE</scope>
    <source>
        <strain evidence="6">female</strain>
    </source>
</reference>
<keyword evidence="6" id="KW-1185">Reference proteome</keyword>
<evidence type="ECO:0000259" key="4">
    <source>
        <dbReference type="SMART" id="SM00409"/>
    </source>
</evidence>
<evidence type="ECO:0000313" key="6">
    <source>
        <dbReference type="Proteomes" id="UP000018467"/>
    </source>
</evidence>
<dbReference type="Pfam" id="PF07686">
    <property type="entry name" value="V-set"/>
    <property type="match status" value="1"/>
</dbReference>
<dbReference type="InterPro" id="IPR003599">
    <property type="entry name" value="Ig_sub"/>
</dbReference>
<accession>A0A3B1J9D8</accession>
<organism evidence="5 6">
    <name type="scientific">Astyanax mexicanus</name>
    <name type="common">Blind cave fish</name>
    <name type="synonym">Astyanax fasciatus mexicanus</name>
    <dbReference type="NCBI Taxonomy" id="7994"/>
    <lineage>
        <taxon>Eukaryota</taxon>
        <taxon>Metazoa</taxon>
        <taxon>Chordata</taxon>
        <taxon>Craniata</taxon>
        <taxon>Vertebrata</taxon>
        <taxon>Euteleostomi</taxon>
        <taxon>Actinopterygii</taxon>
        <taxon>Neopterygii</taxon>
        <taxon>Teleostei</taxon>
        <taxon>Ostariophysi</taxon>
        <taxon>Characiformes</taxon>
        <taxon>Characoidei</taxon>
        <taxon>Acestrorhamphidae</taxon>
        <taxon>Acestrorhamphinae</taxon>
        <taxon>Astyanax</taxon>
    </lineage>
</organism>
<reference evidence="5" key="3">
    <citation type="submission" date="2025-08" db="UniProtKB">
        <authorList>
            <consortium name="Ensembl"/>
        </authorList>
    </citation>
    <scope>IDENTIFICATION</scope>
</reference>
<proteinExistence type="predicted"/>
<dbReference type="GO" id="GO:0005886">
    <property type="term" value="C:plasma membrane"/>
    <property type="evidence" value="ECO:0007669"/>
    <property type="project" value="TreeGrafter"/>
</dbReference>
<evidence type="ECO:0000313" key="5">
    <source>
        <dbReference type="Ensembl" id="ENSAMXP00000037939.1"/>
    </source>
</evidence>
<dbReference type="SUPFAM" id="SSF48726">
    <property type="entry name" value="Immunoglobulin"/>
    <property type="match status" value="1"/>
</dbReference>
<evidence type="ECO:0000256" key="2">
    <source>
        <dbReference type="ARBA" id="ARBA00022692"/>
    </source>
</evidence>
<evidence type="ECO:0000256" key="3">
    <source>
        <dbReference type="ARBA" id="ARBA00023136"/>
    </source>
</evidence>
<dbReference type="PANTHER" id="PTHR11860:SF118">
    <property type="entry name" value="CMRF35-LIKE MOLECULE 3-RELATED"/>
    <property type="match status" value="1"/>
</dbReference>
<dbReference type="GeneTree" id="ENSGT01030000234963"/>
<dbReference type="SMART" id="SM00409">
    <property type="entry name" value="IG"/>
    <property type="match status" value="1"/>
</dbReference>
<dbReference type="InterPro" id="IPR013783">
    <property type="entry name" value="Ig-like_fold"/>
</dbReference>
<dbReference type="Gene3D" id="2.60.40.10">
    <property type="entry name" value="Immunoglobulins"/>
    <property type="match status" value="1"/>
</dbReference>
<dbReference type="InParanoid" id="A0A3B1J9D8"/>
<protein>
    <submittedName>
        <fullName evidence="5">CMRF35-like molecule 5</fullName>
    </submittedName>
</protein>
<evidence type="ECO:0000256" key="1">
    <source>
        <dbReference type="ARBA" id="ARBA00004370"/>
    </source>
</evidence>
<comment type="subcellular location">
    <subcellularLocation>
        <location evidence="1">Membrane</location>
    </subcellularLocation>
</comment>
<dbReference type="GO" id="GO:0004888">
    <property type="term" value="F:transmembrane signaling receptor activity"/>
    <property type="evidence" value="ECO:0007669"/>
    <property type="project" value="TreeGrafter"/>
</dbReference>
<name>A0A3B1J9D8_ASTMX</name>
<reference evidence="6" key="2">
    <citation type="journal article" date="2014" name="Nat. Commun.">
        <title>The cavefish genome reveals candidate genes for eye loss.</title>
        <authorList>
            <person name="McGaugh S.E."/>
            <person name="Gross J.B."/>
            <person name="Aken B."/>
            <person name="Blin M."/>
            <person name="Borowsky R."/>
            <person name="Chalopin D."/>
            <person name="Hinaux H."/>
            <person name="Jeffery W.R."/>
            <person name="Keene A."/>
            <person name="Ma L."/>
            <person name="Minx P."/>
            <person name="Murphy D."/>
            <person name="O'Quin K.E."/>
            <person name="Retaux S."/>
            <person name="Rohner N."/>
            <person name="Searle S.M."/>
            <person name="Stahl B.A."/>
            <person name="Tabin C."/>
            <person name="Volff J.N."/>
            <person name="Yoshizawa M."/>
            <person name="Warren W.C."/>
        </authorList>
    </citation>
    <scope>NUCLEOTIDE SEQUENCE [LARGE SCALE GENOMIC DNA]</scope>
    <source>
        <strain evidence="6">female</strain>
    </source>
</reference>
<dbReference type="Bgee" id="ENSAMXG00000038446">
    <property type="expression patterns" value="Expressed in heart and 5 other cell types or tissues"/>
</dbReference>
<dbReference type="InterPro" id="IPR050671">
    <property type="entry name" value="CD300_family_receptors"/>
</dbReference>
<keyword evidence="3" id="KW-0472">Membrane</keyword>
<dbReference type="Ensembl" id="ENSAMXT00000041951.1">
    <property type="protein sequence ID" value="ENSAMXP00000037939.1"/>
    <property type="gene ID" value="ENSAMXG00000038446.1"/>
</dbReference>
<sequence>MGLAAQKKTVAVFTGTEGGSVEINCSYRDSYLYSKHYFCRAPCRYSDVLIETQKADIVVSKGRYSIINTVNAQSVSVTIKNLRLTDSGVYYCGVDQWGSDTLTKVEISVKKAQVNLSTTPQTTGSTETFSTTNELSTTAKPTWSSAHILMGLAVQQKTVPVFTGTEGGSVEIYCRYRDFIPIPKHYFCRAP</sequence>
<feature type="domain" description="Immunoglobulin" evidence="4">
    <location>
        <begin position="10"/>
        <end position="110"/>
    </location>
</feature>
<dbReference type="PANTHER" id="PTHR11860">
    <property type="entry name" value="POLYMERIC-IMMUNOGLOBULIN RECEPTOR"/>
    <property type="match status" value="1"/>
</dbReference>
<dbReference type="Proteomes" id="UP000018467">
    <property type="component" value="Unassembled WGS sequence"/>
</dbReference>
<keyword evidence="2" id="KW-0812">Transmembrane</keyword>
<dbReference type="AlphaFoldDB" id="A0A3B1J9D8"/>